<accession>A0A6J4N7J2</accession>
<dbReference type="SUPFAM" id="SSF48452">
    <property type="entry name" value="TPR-like"/>
    <property type="match status" value="1"/>
</dbReference>
<evidence type="ECO:0000256" key="1">
    <source>
        <dbReference type="PROSITE-ProRule" id="PRU00339"/>
    </source>
</evidence>
<dbReference type="InterPro" id="IPR019734">
    <property type="entry name" value="TPR_rpt"/>
</dbReference>
<proteinExistence type="predicted"/>
<dbReference type="AlphaFoldDB" id="A0A6J4N7J2"/>
<evidence type="ECO:0000313" key="2">
    <source>
        <dbReference type="EMBL" id="CAA9380466.1"/>
    </source>
</evidence>
<sequence>MSRSEATLEHLLQLLPGIEELEVLRLRLIAAAVPDPGKTWDSSSSYSTIDKRILTPESVEQSLDAAENALREYVAMLHDGLRPAFRSYFAGDTESAARHLLSLGEHHEMAGRARGAEQSYKTALALSLPLPDKSLQIFALRRLGRVALSLAQYPDATSYYERSAELARDSQDLRAEVAARTGAGNVRMYQGRWADGERMYQEALTLAQSAGTPGETLELGQLYNNLGNATTRIGRLAEAEEWLQRALRVWTEVSSPADQAVCLMNVGHLREAQDRLSETHEAYESALALPIPPAFKSLAAADLAEVYLKEGFV</sequence>
<dbReference type="PROSITE" id="PS50005">
    <property type="entry name" value="TPR"/>
    <property type="match status" value="1"/>
</dbReference>
<reference evidence="2" key="1">
    <citation type="submission" date="2020-02" db="EMBL/GenBank/DDBJ databases">
        <authorList>
            <person name="Meier V. D."/>
        </authorList>
    </citation>
    <scope>NUCLEOTIDE SEQUENCE</scope>
    <source>
        <strain evidence="2">AVDCRST_MAG89</strain>
    </source>
</reference>
<dbReference type="InterPro" id="IPR011990">
    <property type="entry name" value="TPR-like_helical_dom_sf"/>
</dbReference>
<gene>
    <name evidence="2" type="ORF">AVDCRST_MAG89-5345</name>
</gene>
<feature type="non-terminal residue" evidence="2">
    <location>
        <position position="313"/>
    </location>
</feature>
<dbReference type="PANTHER" id="PTHR10098">
    <property type="entry name" value="RAPSYN-RELATED"/>
    <property type="match status" value="1"/>
</dbReference>
<feature type="repeat" description="TPR" evidence="1">
    <location>
        <begin position="137"/>
        <end position="170"/>
    </location>
</feature>
<protein>
    <submittedName>
        <fullName evidence="2">Uncharacterized protein</fullName>
    </submittedName>
</protein>
<name>A0A6J4N7J2_9BACT</name>
<dbReference type="EMBL" id="CADCTV010001119">
    <property type="protein sequence ID" value="CAA9380466.1"/>
    <property type="molecule type" value="Genomic_DNA"/>
</dbReference>
<dbReference type="SMART" id="SM00028">
    <property type="entry name" value="TPR"/>
    <property type="match status" value="4"/>
</dbReference>
<organism evidence="2">
    <name type="scientific">uncultured Gemmatimonadota bacterium</name>
    <dbReference type="NCBI Taxonomy" id="203437"/>
    <lineage>
        <taxon>Bacteria</taxon>
        <taxon>Pseudomonadati</taxon>
        <taxon>Gemmatimonadota</taxon>
        <taxon>environmental samples</taxon>
    </lineage>
</organism>
<dbReference type="Gene3D" id="1.25.40.10">
    <property type="entry name" value="Tetratricopeptide repeat domain"/>
    <property type="match status" value="2"/>
</dbReference>
<keyword evidence="1" id="KW-0802">TPR repeat</keyword>
<dbReference type="Pfam" id="PF13424">
    <property type="entry name" value="TPR_12"/>
    <property type="match status" value="2"/>
</dbReference>